<feature type="transmembrane region" description="Helical" evidence="6">
    <location>
        <begin position="337"/>
        <end position="355"/>
    </location>
</feature>
<feature type="transmembrane region" description="Helical" evidence="6">
    <location>
        <begin position="155"/>
        <end position="178"/>
    </location>
</feature>
<feature type="transmembrane region" description="Helical" evidence="6">
    <location>
        <begin position="198"/>
        <end position="220"/>
    </location>
</feature>
<comment type="subcellular location">
    <subcellularLocation>
        <location evidence="1">Cell membrane</location>
        <topology evidence="1">Multi-pass membrane protein</topology>
    </subcellularLocation>
</comment>
<dbReference type="PANTHER" id="PTHR37821">
    <property type="entry name" value="AMINO ACID TRANSPORTER YUIF-RELATED"/>
    <property type="match status" value="1"/>
</dbReference>
<evidence type="ECO:0000259" key="7">
    <source>
        <dbReference type="Pfam" id="PF03553"/>
    </source>
</evidence>
<dbReference type="PANTHER" id="PTHR37821:SF1">
    <property type="entry name" value="AMINO ACID TRANSPORTER YUIF-RELATED"/>
    <property type="match status" value="1"/>
</dbReference>
<proteinExistence type="predicted"/>
<evidence type="ECO:0000256" key="3">
    <source>
        <dbReference type="ARBA" id="ARBA00022692"/>
    </source>
</evidence>
<sequence>MIKGGCHMINAVVIAVILMIVLCLCRLNVVISLFISALVGGLISGMSIEKVINVFGKNIVDGAEVALSYALLGGFAALISYSGITDYLVGKIINAIHAENSRWSRVKVKVTIIIALLAMSIMSQNLIPVHIAFIPIVIPPLLSLFNDLKIDRRLIGLIIGFGLCFPYVLLPYGFGQIFQQIIQSGFAKANHPIEFNMIWKAMLIPSMGYIVGLLIGLYVYRKPREYETRKISDSDNVTELKPYILIVTIVAILATFLVQTFTDSMIFGALAGVLVFFISRAYNWYELDAKFVEGIKIMAYIGVVILTANGFAGVMNATGDIDELVKTLTSITGDNKLFSIIMMYVIGLIVTLGIGSSFATIPIIASLFIPFGASIGLDTMALIALIGTASALGDSGSPASDSTLGPTAGLNVDGQHDHIRDTCVPNFLFYNIPLMIFGTIAAMVL</sequence>
<feature type="transmembrane region" description="Helical" evidence="6">
    <location>
        <begin position="367"/>
        <end position="392"/>
    </location>
</feature>
<gene>
    <name evidence="9" type="ORF">HMPREF0769_11438</name>
</gene>
<dbReference type="InterPro" id="IPR052576">
    <property type="entry name" value="AA_Transporter-Related"/>
</dbReference>
<keyword evidence="3 6" id="KW-0812">Transmembrane</keyword>
<dbReference type="Proteomes" id="UP000003455">
    <property type="component" value="Chromosome"/>
</dbReference>
<comment type="caution">
    <text evidence="9">The sequence shown here is derived from an EMBL/GenBank/DDBJ whole genome shotgun (WGS) entry which is preliminary data.</text>
</comment>
<name>A0A0E1X8S3_STAAU</name>
<evidence type="ECO:0000256" key="1">
    <source>
        <dbReference type="ARBA" id="ARBA00004651"/>
    </source>
</evidence>
<feature type="transmembrane region" description="Helical" evidence="6">
    <location>
        <begin position="427"/>
        <end position="444"/>
    </location>
</feature>
<dbReference type="GO" id="GO:0005886">
    <property type="term" value="C:plasma membrane"/>
    <property type="evidence" value="ECO:0007669"/>
    <property type="project" value="UniProtKB-SubCell"/>
</dbReference>
<feature type="transmembrane region" description="Helical" evidence="6">
    <location>
        <begin position="65"/>
        <end position="85"/>
    </location>
</feature>
<accession>A0A0E1X8S3</accession>
<protein>
    <submittedName>
        <fullName evidence="9">Na+/H+ antiporter family protein</fullName>
    </submittedName>
</protein>
<dbReference type="InterPro" id="IPR018461">
    <property type="entry name" value="Na/H_Antiport_NhaC-like_C"/>
</dbReference>
<feature type="domain" description="Na+/H+ antiporter NhaC-like C-terminal" evidence="7">
    <location>
        <begin position="159"/>
        <end position="438"/>
    </location>
</feature>
<dbReference type="InterPro" id="IPR032813">
    <property type="entry name" value="Na_H_antiport_N"/>
</dbReference>
<feature type="domain" description="Putative Na+/H+ antiporter N-terminal" evidence="8">
    <location>
        <begin position="10"/>
        <end position="96"/>
    </location>
</feature>
<dbReference type="Pfam" id="PF13726">
    <property type="entry name" value="Na_H_antiport_2"/>
    <property type="match status" value="1"/>
</dbReference>
<keyword evidence="2" id="KW-1003">Cell membrane</keyword>
<evidence type="ECO:0000259" key="8">
    <source>
        <dbReference type="Pfam" id="PF13726"/>
    </source>
</evidence>
<feature type="transmembrane region" description="Helical" evidence="6">
    <location>
        <begin position="106"/>
        <end position="123"/>
    </location>
</feature>
<evidence type="ECO:0000256" key="5">
    <source>
        <dbReference type="ARBA" id="ARBA00023136"/>
    </source>
</evidence>
<keyword evidence="4 6" id="KW-1133">Transmembrane helix</keyword>
<organism evidence="9">
    <name type="scientific">Staphylococcus aureus subsp. aureus MN8</name>
    <dbReference type="NCBI Taxonomy" id="548470"/>
    <lineage>
        <taxon>Bacteria</taxon>
        <taxon>Bacillati</taxon>
        <taxon>Bacillota</taxon>
        <taxon>Bacilli</taxon>
        <taxon>Bacillales</taxon>
        <taxon>Staphylococcaceae</taxon>
        <taxon>Staphylococcus</taxon>
    </lineage>
</organism>
<feature type="transmembrane region" description="Helical" evidence="6">
    <location>
        <begin position="240"/>
        <end position="259"/>
    </location>
</feature>
<evidence type="ECO:0000256" key="6">
    <source>
        <dbReference type="SAM" id="Phobius"/>
    </source>
</evidence>
<feature type="transmembrane region" description="Helical" evidence="6">
    <location>
        <begin position="297"/>
        <end position="317"/>
    </location>
</feature>
<feature type="transmembrane region" description="Helical" evidence="6">
    <location>
        <begin position="265"/>
        <end position="285"/>
    </location>
</feature>
<dbReference type="EMBL" id="ACJA02000003">
    <property type="protein sequence ID" value="EFH95228.1"/>
    <property type="molecule type" value="Genomic_DNA"/>
</dbReference>
<keyword evidence="5 6" id="KW-0472">Membrane</keyword>
<evidence type="ECO:0000313" key="9">
    <source>
        <dbReference type="EMBL" id="EFH95228.1"/>
    </source>
</evidence>
<dbReference type="Pfam" id="PF03553">
    <property type="entry name" value="Na_H_antiporter"/>
    <property type="match status" value="1"/>
</dbReference>
<dbReference type="AlphaFoldDB" id="A0A0E1X8S3"/>
<feature type="transmembrane region" description="Helical" evidence="6">
    <location>
        <begin position="12"/>
        <end position="45"/>
    </location>
</feature>
<feature type="transmembrane region" description="Helical" evidence="6">
    <location>
        <begin position="129"/>
        <end position="148"/>
    </location>
</feature>
<evidence type="ECO:0000256" key="2">
    <source>
        <dbReference type="ARBA" id="ARBA00022475"/>
    </source>
</evidence>
<dbReference type="HOGENOM" id="CLU_037927_0_0_9"/>
<evidence type="ECO:0000256" key="4">
    <source>
        <dbReference type="ARBA" id="ARBA00022989"/>
    </source>
</evidence>
<reference evidence="9" key="1">
    <citation type="submission" date="2010-05" db="EMBL/GenBank/DDBJ databases">
        <authorList>
            <person name="Muzny D."/>
            <person name="Qin X."/>
            <person name="Buhay C."/>
            <person name="Dugan-Rocha S."/>
            <person name="Ding Y."/>
            <person name="Chen G."/>
            <person name="Hawes A."/>
            <person name="Holder M."/>
            <person name="Jhangiani S."/>
            <person name="Johnson A."/>
            <person name="Khan Z."/>
            <person name="Li Z."/>
            <person name="Liu W."/>
            <person name="Liu X."/>
            <person name="Perez L."/>
            <person name="Shen H."/>
            <person name="Wang Q."/>
            <person name="Watt J."/>
            <person name="Xi L."/>
            <person name="Xin Y."/>
            <person name="Zhou J."/>
            <person name="Deng J."/>
            <person name="Jiang H."/>
            <person name="Liu Y."/>
            <person name="Qu J."/>
            <person name="Song X.-Z."/>
            <person name="Zhang L."/>
            <person name="Villasana D."/>
            <person name="Johnson A."/>
            <person name="Liu J."/>
            <person name="Liyanage D."/>
            <person name="Lorensuhewa L."/>
            <person name="Robinson T."/>
            <person name="Song A."/>
            <person name="Song B.-B."/>
            <person name="Dinh H."/>
            <person name="Thornton R."/>
            <person name="Coyle M."/>
            <person name="Francisco L."/>
            <person name="Jackson L."/>
            <person name="Javaid M."/>
            <person name="Korchina V."/>
            <person name="Kovar C."/>
            <person name="Mata R."/>
            <person name="Mathew T."/>
            <person name="Ngo R."/>
            <person name="Nguyen L."/>
            <person name="Nguyen N."/>
            <person name="Okwuonu G."/>
            <person name="Ongeri F."/>
            <person name="Pham C."/>
            <person name="Simmons D."/>
            <person name="Wilczek-Boney K."/>
            <person name="Hale W."/>
            <person name="Jakkamsetti A."/>
            <person name="Pham P."/>
            <person name="Ruth R."/>
            <person name="San Lucas F."/>
            <person name="Warren J."/>
            <person name="Zhang J."/>
            <person name="Zhao Z."/>
            <person name="Zhou C."/>
            <person name="Zhu D."/>
            <person name="Lee S."/>
            <person name="Bess C."/>
            <person name="Blankenburg K."/>
            <person name="Forbes L."/>
            <person name="Fu Q."/>
            <person name="Gubbala S."/>
            <person name="Hirani K."/>
            <person name="Jayaseelan J.C."/>
            <person name="Lara F."/>
            <person name="Munidasa M."/>
            <person name="Palculict T."/>
            <person name="Patil S."/>
            <person name="Pu L.-L."/>
            <person name="Saada N."/>
            <person name="Tang L."/>
            <person name="Weissenberger G."/>
            <person name="Zhu Y."/>
            <person name="Hemphill L."/>
            <person name="Shang Y."/>
            <person name="Youmans B."/>
            <person name="Ayvaz T."/>
            <person name="Ross M."/>
            <person name="Santibanez J."/>
            <person name="Aqrawi P."/>
            <person name="Gross S."/>
            <person name="Joshi V."/>
            <person name="Fowler G."/>
            <person name="Nazareth L."/>
            <person name="Reid J."/>
            <person name="Worley K."/>
            <person name="Petrosino J."/>
            <person name="Highlander S."/>
            <person name="Gibbs R."/>
        </authorList>
    </citation>
    <scope>NUCLEOTIDE SEQUENCE [LARGE SCALE GENOMIC DNA]</scope>
    <source>
        <strain evidence="9">MN8</strain>
    </source>
</reference>